<accession>A0A382IQ85</accession>
<sequence>MFTSFTRLIQPPSYSVQFPSDGTLVYNYYQKTIDERSFRSSVMLHRLALPLIFFLFPRVGPPIFRFVRLIWRLNFDKRVPFFLRTSVPLAILYFLLPIGLIPDTLGYLGKFDDIIILAMAVLLLTKLAPRHVVDEHSGNRKKDDRPKEEDPDKIVEGSGHIVDDE</sequence>
<proteinExistence type="predicted"/>
<dbReference type="Pfam" id="PF06803">
    <property type="entry name" value="DUF1232"/>
    <property type="match status" value="1"/>
</dbReference>
<dbReference type="InterPro" id="IPR010652">
    <property type="entry name" value="DUF1232"/>
</dbReference>
<keyword evidence="2 6" id="KW-0812">Transmembrane</keyword>
<feature type="region of interest" description="Disordered" evidence="5">
    <location>
        <begin position="135"/>
        <end position="165"/>
    </location>
</feature>
<reference evidence="8" key="1">
    <citation type="submission" date="2018-05" db="EMBL/GenBank/DDBJ databases">
        <authorList>
            <person name="Lanie J.A."/>
            <person name="Ng W.-L."/>
            <person name="Kazmierczak K.M."/>
            <person name="Andrzejewski T.M."/>
            <person name="Davidsen T.M."/>
            <person name="Wayne K.J."/>
            <person name="Tettelin H."/>
            <person name="Glass J.I."/>
            <person name="Rusch D."/>
            <person name="Podicherti R."/>
            <person name="Tsui H.-C.T."/>
            <person name="Winkler M.E."/>
        </authorList>
    </citation>
    <scope>NUCLEOTIDE SEQUENCE</scope>
</reference>
<gene>
    <name evidence="8" type="ORF">METZ01_LOCUS254694</name>
</gene>
<feature type="compositionally biased region" description="Basic and acidic residues" evidence="5">
    <location>
        <begin position="135"/>
        <end position="155"/>
    </location>
</feature>
<evidence type="ECO:0000256" key="6">
    <source>
        <dbReference type="SAM" id="Phobius"/>
    </source>
</evidence>
<evidence type="ECO:0000256" key="2">
    <source>
        <dbReference type="ARBA" id="ARBA00022692"/>
    </source>
</evidence>
<evidence type="ECO:0000256" key="3">
    <source>
        <dbReference type="ARBA" id="ARBA00022989"/>
    </source>
</evidence>
<dbReference type="EMBL" id="UINC01068886">
    <property type="protein sequence ID" value="SVC01840.1"/>
    <property type="molecule type" value="Genomic_DNA"/>
</dbReference>
<evidence type="ECO:0000313" key="8">
    <source>
        <dbReference type="EMBL" id="SVC01840.1"/>
    </source>
</evidence>
<comment type="subcellular location">
    <subcellularLocation>
        <location evidence="1">Endomembrane system</location>
        <topology evidence="1">Multi-pass membrane protein</topology>
    </subcellularLocation>
</comment>
<protein>
    <recommendedName>
        <fullName evidence="7">DUF1232 domain-containing protein</fullName>
    </recommendedName>
</protein>
<feature type="transmembrane region" description="Helical" evidence="6">
    <location>
        <begin position="43"/>
        <end position="60"/>
    </location>
</feature>
<organism evidence="8">
    <name type="scientific">marine metagenome</name>
    <dbReference type="NCBI Taxonomy" id="408172"/>
    <lineage>
        <taxon>unclassified sequences</taxon>
        <taxon>metagenomes</taxon>
        <taxon>ecological metagenomes</taxon>
    </lineage>
</organism>
<keyword evidence="3 6" id="KW-1133">Transmembrane helix</keyword>
<evidence type="ECO:0000256" key="1">
    <source>
        <dbReference type="ARBA" id="ARBA00004127"/>
    </source>
</evidence>
<feature type="domain" description="DUF1232" evidence="7">
    <location>
        <begin position="89"/>
        <end position="118"/>
    </location>
</feature>
<dbReference type="GO" id="GO:0012505">
    <property type="term" value="C:endomembrane system"/>
    <property type="evidence" value="ECO:0007669"/>
    <property type="project" value="UniProtKB-SubCell"/>
</dbReference>
<evidence type="ECO:0000259" key="7">
    <source>
        <dbReference type="Pfam" id="PF06803"/>
    </source>
</evidence>
<keyword evidence="4 6" id="KW-0472">Membrane</keyword>
<feature type="transmembrane region" description="Helical" evidence="6">
    <location>
        <begin position="114"/>
        <end position="133"/>
    </location>
</feature>
<evidence type="ECO:0000256" key="5">
    <source>
        <dbReference type="SAM" id="MobiDB-lite"/>
    </source>
</evidence>
<evidence type="ECO:0000256" key="4">
    <source>
        <dbReference type="ARBA" id="ARBA00023136"/>
    </source>
</evidence>
<feature type="transmembrane region" description="Helical" evidence="6">
    <location>
        <begin position="81"/>
        <end position="102"/>
    </location>
</feature>
<name>A0A382IQ85_9ZZZZ</name>
<dbReference type="AlphaFoldDB" id="A0A382IQ85"/>